<dbReference type="InterPro" id="IPR051279">
    <property type="entry name" value="PP1-Reg/Actin-Interact_Protein"/>
</dbReference>
<feature type="region of interest" description="Disordered" evidence="4">
    <location>
        <begin position="1"/>
        <end position="148"/>
    </location>
</feature>
<feature type="compositionally biased region" description="Basic and acidic residues" evidence="4">
    <location>
        <begin position="664"/>
        <end position="684"/>
    </location>
</feature>
<dbReference type="Pfam" id="PF13516">
    <property type="entry name" value="LRR_6"/>
    <property type="match status" value="2"/>
</dbReference>
<name>A0AA39HTD4_9BILA</name>
<dbReference type="SMART" id="SM00368">
    <property type="entry name" value="LRR_RI"/>
    <property type="match status" value="7"/>
</dbReference>
<feature type="compositionally biased region" description="Basic and acidic residues" evidence="4">
    <location>
        <begin position="704"/>
        <end position="713"/>
    </location>
</feature>
<feature type="region of interest" description="Disordered" evidence="4">
    <location>
        <begin position="945"/>
        <end position="976"/>
    </location>
</feature>
<dbReference type="PANTHER" id="PTHR24112">
    <property type="entry name" value="LEUCINE-RICH REPEAT, ISOFORM F-RELATED"/>
    <property type="match status" value="1"/>
</dbReference>
<feature type="compositionally biased region" description="Basic and acidic residues" evidence="4">
    <location>
        <begin position="44"/>
        <end position="55"/>
    </location>
</feature>
<dbReference type="Gene3D" id="3.80.10.10">
    <property type="entry name" value="Ribonuclease Inhibitor"/>
    <property type="match status" value="1"/>
</dbReference>
<gene>
    <name evidence="5" type="ORF">QR680_005416</name>
</gene>
<evidence type="ECO:0000256" key="3">
    <source>
        <dbReference type="ARBA" id="ARBA00038315"/>
    </source>
</evidence>
<feature type="compositionally biased region" description="Basic and acidic residues" evidence="4">
    <location>
        <begin position="19"/>
        <end position="28"/>
    </location>
</feature>
<feature type="compositionally biased region" description="Low complexity" evidence="4">
    <location>
        <begin position="121"/>
        <end position="140"/>
    </location>
</feature>
<feature type="region of interest" description="Disordered" evidence="4">
    <location>
        <begin position="655"/>
        <end position="735"/>
    </location>
</feature>
<evidence type="ECO:0000313" key="6">
    <source>
        <dbReference type="Proteomes" id="UP001175271"/>
    </source>
</evidence>
<accession>A0AA39HTD4</accession>
<evidence type="ECO:0000256" key="1">
    <source>
        <dbReference type="ARBA" id="ARBA00022614"/>
    </source>
</evidence>
<keyword evidence="6" id="KW-1185">Reference proteome</keyword>
<evidence type="ECO:0000256" key="4">
    <source>
        <dbReference type="SAM" id="MobiDB-lite"/>
    </source>
</evidence>
<sequence>MIRHANGRKGGRGGSGGRDAAEVPHEVAGKATGAPPPASAARLPRPDSAPEDRKQRSASGTAHLCARTGTTPKKLAEDKKSRGWLEAAASKRPSGLRSRVPSRRKRERREIDWHSASRVRASTAPESSSAATISTTTVTSAEHETGAPVGTRSVAGATMSMKLLSGIQDFLGLHDSSSMPDSAPAESPAISWSADAFEQGAILTPSSVVDDGERISRCSHSRRVHFPPEDELVSGFHEPVHRPFFDENRAVDVDEILNAYRVACMVNRLFPDQSIEEQIKAFHRFGSVRQESLLLKGMRMSNDHINCLEEIFRKVQFDVVDFQYTFLDDDMAVSLGEMIEFYESAVKLNVSFNSEIKLRGWQAIFRAVKNNSCLEELNMRYTNVNDKVLSLMARTFRTQPSLVSLHLENVELTGKKLLLLTCGLKSNTVLRELYLGDCGLMSTDGTHLYQLITANSSLQMVDLRHNRLGDEGFRHICDALKHPDTISRSSLSALVMWNNGITSASMDCLAQALMNNTKLETLNIGKNGLSVDGVNALKPALQSGRCMLQRLGLQHTKLNCQSAIVLAECIADNDVLVRIDLRENEGIASAGLLALHLAMKMNTSITSLDLDASCTLSKNSKVVEYQEQFQLYYDEIQQFCQRNRQNALKKLSVQSTASSSTVSVHEDSDAKKAETHEVKKETKSEVAPIDEEGEEPSPSSSEDFEVRPSKELEQIPLPTSKMSRRHKEKDLKKFHRSSSLTCTEMVEDLNERVRQMRSSTSSLEETIAESVATIKKPLIIESRPSISNLSKSEWGRSPSLPDLPKSAENGTTPPVRRAGRRFSVSPSTSEAAFYAPPSRFKVQAVPLKPTTLSLSPATAAQKVRAFLKASPLAECPAGSSMTWHSGDTPRGIIVLPSTSKAATALTVISATEVKESDDSIAKCVKAVVNDLVNYCVYELDDPRKPPCGSPSLERGANAAEKPRQPKEILKEGPAVKESAADIEEAVRDTMRHLVREILRGEKHEVAGKLQRKRSSMRRSKGSASLAN</sequence>
<feature type="compositionally biased region" description="Basic and acidic residues" evidence="4">
    <location>
        <begin position="74"/>
        <end position="83"/>
    </location>
</feature>
<evidence type="ECO:0000256" key="2">
    <source>
        <dbReference type="ARBA" id="ARBA00022737"/>
    </source>
</evidence>
<feature type="compositionally biased region" description="Basic residues" evidence="4">
    <location>
        <begin position="722"/>
        <end position="735"/>
    </location>
</feature>
<dbReference type="AlphaFoldDB" id="A0AA39HTD4"/>
<evidence type="ECO:0000313" key="5">
    <source>
        <dbReference type="EMBL" id="KAK0410981.1"/>
    </source>
</evidence>
<dbReference type="InterPro" id="IPR032675">
    <property type="entry name" value="LRR_dom_sf"/>
</dbReference>
<comment type="caution">
    <text evidence="5">The sequence shown here is derived from an EMBL/GenBank/DDBJ whole genome shotgun (WGS) entry which is preliminary data.</text>
</comment>
<dbReference type="SUPFAM" id="SSF52047">
    <property type="entry name" value="RNI-like"/>
    <property type="match status" value="1"/>
</dbReference>
<comment type="similarity">
    <text evidence="3">Belongs to the PPP1R37 family.</text>
</comment>
<organism evidence="5 6">
    <name type="scientific">Steinernema hermaphroditum</name>
    <dbReference type="NCBI Taxonomy" id="289476"/>
    <lineage>
        <taxon>Eukaryota</taxon>
        <taxon>Metazoa</taxon>
        <taxon>Ecdysozoa</taxon>
        <taxon>Nematoda</taxon>
        <taxon>Chromadorea</taxon>
        <taxon>Rhabditida</taxon>
        <taxon>Tylenchina</taxon>
        <taxon>Panagrolaimomorpha</taxon>
        <taxon>Strongyloidoidea</taxon>
        <taxon>Steinernematidae</taxon>
        <taxon>Steinernema</taxon>
    </lineage>
</organism>
<reference evidence="5" key="1">
    <citation type="submission" date="2023-06" db="EMBL/GenBank/DDBJ databases">
        <title>Genomic analysis of the entomopathogenic nematode Steinernema hermaphroditum.</title>
        <authorList>
            <person name="Schwarz E.M."/>
            <person name="Heppert J.K."/>
            <person name="Baniya A."/>
            <person name="Schwartz H.T."/>
            <person name="Tan C.-H."/>
            <person name="Antoshechkin I."/>
            <person name="Sternberg P.W."/>
            <person name="Goodrich-Blair H."/>
            <person name="Dillman A.R."/>
        </authorList>
    </citation>
    <scope>NUCLEOTIDE SEQUENCE</scope>
    <source>
        <strain evidence="5">PS9179</strain>
        <tissue evidence="5">Whole animal</tissue>
    </source>
</reference>
<feature type="compositionally biased region" description="Basic and acidic residues" evidence="4">
    <location>
        <begin position="960"/>
        <end position="974"/>
    </location>
</feature>
<feature type="compositionally biased region" description="Basic residues" evidence="4">
    <location>
        <begin position="1009"/>
        <end position="1020"/>
    </location>
</feature>
<dbReference type="InterPro" id="IPR001611">
    <property type="entry name" value="Leu-rich_rpt"/>
</dbReference>
<dbReference type="PANTHER" id="PTHR24112:SF9">
    <property type="entry name" value="PROTEIN PHOSPHATASE 1 REGULATORY SUBUNIT 37"/>
    <property type="match status" value="1"/>
</dbReference>
<dbReference type="EMBL" id="JAUCMV010000003">
    <property type="protein sequence ID" value="KAK0410981.1"/>
    <property type="molecule type" value="Genomic_DNA"/>
</dbReference>
<keyword evidence="2" id="KW-0677">Repeat</keyword>
<dbReference type="Proteomes" id="UP001175271">
    <property type="component" value="Unassembled WGS sequence"/>
</dbReference>
<feature type="region of interest" description="Disordered" evidence="4">
    <location>
        <begin position="789"/>
        <end position="823"/>
    </location>
</feature>
<keyword evidence="1" id="KW-0433">Leucine-rich repeat</keyword>
<feature type="compositionally biased region" description="Basic residues" evidence="4">
    <location>
        <begin position="1"/>
        <end position="11"/>
    </location>
</feature>
<proteinExistence type="inferred from homology"/>
<feature type="region of interest" description="Disordered" evidence="4">
    <location>
        <begin position="1004"/>
        <end position="1027"/>
    </location>
</feature>
<protein>
    <submittedName>
        <fullName evidence="5">Uncharacterized protein</fullName>
    </submittedName>
</protein>